<keyword evidence="5" id="KW-0670">Pyruvate</keyword>
<dbReference type="HOGENOM" id="CLU_017038_1_0_9"/>
<dbReference type="Pfam" id="PF01855">
    <property type="entry name" value="POR_N"/>
    <property type="match status" value="1"/>
</dbReference>
<dbReference type="NCBIfam" id="TIGR03710">
    <property type="entry name" value="OAFO_sf"/>
    <property type="match status" value="1"/>
</dbReference>
<dbReference type="PANTHER" id="PTHR32154">
    <property type="entry name" value="PYRUVATE-FLAVODOXIN OXIDOREDUCTASE-RELATED"/>
    <property type="match status" value="1"/>
</dbReference>
<evidence type="ECO:0000259" key="2">
    <source>
        <dbReference type="Pfam" id="PF01558"/>
    </source>
</evidence>
<dbReference type="Gene3D" id="3.40.50.920">
    <property type="match status" value="1"/>
</dbReference>
<evidence type="ECO:0000313" key="5">
    <source>
        <dbReference type="EMBL" id="ABR47421.1"/>
    </source>
</evidence>
<evidence type="ECO:0000313" key="6">
    <source>
        <dbReference type="Proteomes" id="UP000001572"/>
    </source>
</evidence>
<dbReference type="STRING" id="293826.Amet_1213"/>
<dbReference type="Pfam" id="PF17147">
    <property type="entry name" value="PFOR_II"/>
    <property type="match status" value="1"/>
</dbReference>
<reference evidence="6" key="1">
    <citation type="journal article" date="2016" name="Genome Announc.">
        <title>Complete genome sequence of Alkaliphilus metalliredigens strain QYMF, an alkaliphilic and metal-reducing bacterium isolated from borax-contaminated leachate ponds.</title>
        <authorList>
            <person name="Hwang C."/>
            <person name="Copeland A."/>
            <person name="Lucas S."/>
            <person name="Lapidus A."/>
            <person name="Barry K."/>
            <person name="Detter J.C."/>
            <person name="Glavina Del Rio T."/>
            <person name="Hammon N."/>
            <person name="Israni S."/>
            <person name="Dalin E."/>
            <person name="Tice H."/>
            <person name="Pitluck S."/>
            <person name="Chertkov O."/>
            <person name="Brettin T."/>
            <person name="Bruce D."/>
            <person name="Han C."/>
            <person name="Schmutz J."/>
            <person name="Larimer F."/>
            <person name="Land M.L."/>
            <person name="Hauser L."/>
            <person name="Kyrpides N."/>
            <person name="Mikhailova N."/>
            <person name="Ye Q."/>
            <person name="Zhou J."/>
            <person name="Richardson P."/>
            <person name="Fields M.W."/>
        </authorList>
    </citation>
    <scope>NUCLEOTIDE SEQUENCE [LARGE SCALE GENOMIC DNA]</scope>
    <source>
        <strain evidence="6">QYMF</strain>
    </source>
</reference>
<feature type="domain" description="Pyruvate/ketoisovalerate oxidoreductase catalytic" evidence="2">
    <location>
        <begin position="11"/>
        <end position="165"/>
    </location>
</feature>
<dbReference type="OrthoDB" id="9794954at2"/>
<dbReference type="InterPro" id="IPR019752">
    <property type="entry name" value="Pyrv/ketoisovalerate_OxRed_cat"/>
</dbReference>
<organism evidence="5 6">
    <name type="scientific">Alkaliphilus metalliredigens (strain QYMF)</name>
    <dbReference type="NCBI Taxonomy" id="293826"/>
    <lineage>
        <taxon>Bacteria</taxon>
        <taxon>Bacillati</taxon>
        <taxon>Bacillota</taxon>
        <taxon>Clostridia</taxon>
        <taxon>Peptostreptococcales</taxon>
        <taxon>Natronincolaceae</taxon>
        <taxon>Alkaliphilus</taxon>
    </lineage>
</organism>
<dbReference type="Gene3D" id="3.40.50.970">
    <property type="match status" value="1"/>
</dbReference>
<dbReference type="Pfam" id="PF01558">
    <property type="entry name" value="POR"/>
    <property type="match status" value="1"/>
</dbReference>
<gene>
    <name evidence="5" type="ordered locus">Amet_1213</name>
</gene>
<dbReference type="eggNOG" id="COG0674">
    <property type="taxonomic scope" value="Bacteria"/>
</dbReference>
<protein>
    <submittedName>
        <fullName evidence="5">Pyruvate flavodoxin/ferredoxin oxidoreductase domain protein</fullName>
    </submittedName>
</protein>
<evidence type="ECO:0000259" key="3">
    <source>
        <dbReference type="Pfam" id="PF01855"/>
    </source>
</evidence>
<dbReference type="InterPro" id="IPR022367">
    <property type="entry name" value="2-oxoacid/accept_OxRdtase_asu"/>
</dbReference>
<feature type="domain" description="Pyruvate flavodoxin/ferredoxin oxidoreductase pyrimidine binding" evidence="3">
    <location>
        <begin position="193"/>
        <end position="432"/>
    </location>
</feature>
<dbReference type="EMBL" id="CP000724">
    <property type="protein sequence ID" value="ABR47421.1"/>
    <property type="molecule type" value="Genomic_DNA"/>
</dbReference>
<dbReference type="SUPFAM" id="SSF52922">
    <property type="entry name" value="TK C-terminal domain-like"/>
    <property type="match status" value="1"/>
</dbReference>
<name>A6TMK3_ALKMQ</name>
<feature type="domain" description="Pyruvate:ferredoxin oxidoreductase core" evidence="4">
    <location>
        <begin position="458"/>
        <end position="551"/>
    </location>
</feature>
<dbReference type="Gene3D" id="3.40.920.10">
    <property type="entry name" value="Pyruvate-ferredoxin oxidoreductase, PFOR, domain III"/>
    <property type="match status" value="1"/>
</dbReference>
<dbReference type="GO" id="GO:0016903">
    <property type="term" value="F:oxidoreductase activity, acting on the aldehyde or oxo group of donors"/>
    <property type="evidence" value="ECO:0007669"/>
    <property type="project" value="InterPro"/>
</dbReference>
<sequence length="560" mass="61769">MKYNLLIGGSAGQGMDTLSAMLEKTLKRKGYHIFTNKDYMSRVRGGHNFIQIRFGTEPITSHGDTLDFIIAFDKATIDLHSPRLRKEGKILCNENVAKAQGNIIALPLQSTAKDAGNPKVFTTVTLGAVLKVFNLSLKESKELLQQFFEDQVLEQNLLALEKGYDLLDSQVSLEAPQKDQHILISGNEAIALGALAGGVTFYSAYPMTPSTSVMSYLAKKQQEAEIVVEQVEDEIAAINMALGASYAGVRAMTGTSGGGFSLMTEALGLAAITETPLVVINVQRPGPATGLPTRTEQSDLSFILTASHGEIPRMVIAVRNPEDAFYQTVRALNIADQYQMLVILMSDQYLADYTQTIKPFDFDKLTIERHIDDGGSLGDDEVYKRYKLTENGISPRLIPGKVAGQIVLVDSDEHDEYSHITESAEVRVDMMNKRMKRMNLIKNEVLQEPDYYGVTNPETLFLAWGSIEGPMKEAIGNLEAAGHAVGALVFGDLWPLPTKELEKYASQSKRIINVEQNYTGQLARLIRQETGIQCSHSILKFDGRQLSGQEITNRVIKEVL</sequence>
<accession>A6TMK3</accession>
<dbReference type="SUPFAM" id="SSF52518">
    <property type="entry name" value="Thiamin diphosphate-binding fold (THDP-binding)"/>
    <property type="match status" value="1"/>
</dbReference>
<dbReference type="InterPro" id="IPR029061">
    <property type="entry name" value="THDP-binding"/>
</dbReference>
<keyword evidence="6" id="KW-1185">Reference proteome</keyword>
<dbReference type="FunFam" id="3.40.50.970:FF:000022">
    <property type="entry name" value="2-oxoglutarate ferredoxin oxidoreductase alpha subunit"/>
    <property type="match status" value="1"/>
</dbReference>
<dbReference type="Proteomes" id="UP000001572">
    <property type="component" value="Chromosome"/>
</dbReference>
<dbReference type="KEGG" id="amt:Amet_1213"/>
<dbReference type="AlphaFoldDB" id="A6TMK3"/>
<proteinExistence type="predicted"/>
<evidence type="ECO:0000256" key="1">
    <source>
        <dbReference type="ARBA" id="ARBA00023002"/>
    </source>
</evidence>
<dbReference type="SUPFAM" id="SSF53323">
    <property type="entry name" value="Pyruvate-ferredoxin oxidoreductase, PFOR, domain III"/>
    <property type="match status" value="1"/>
</dbReference>
<dbReference type="InterPro" id="IPR033412">
    <property type="entry name" value="PFOR_II"/>
</dbReference>
<dbReference type="InterPro" id="IPR002869">
    <property type="entry name" value="Pyrv_flavodox_OxRed_cen"/>
</dbReference>
<evidence type="ECO:0000259" key="4">
    <source>
        <dbReference type="Pfam" id="PF17147"/>
    </source>
</evidence>
<dbReference type="InterPro" id="IPR002880">
    <property type="entry name" value="Pyrv_Fd/Flavodoxin_OxRdtase_N"/>
</dbReference>
<dbReference type="InterPro" id="IPR009014">
    <property type="entry name" value="Transketo_C/PFOR_II"/>
</dbReference>
<keyword evidence="1" id="KW-0560">Oxidoreductase</keyword>
<dbReference type="eggNOG" id="COG1014">
    <property type="taxonomic scope" value="Bacteria"/>
</dbReference>
<dbReference type="GO" id="GO:0006979">
    <property type="term" value="P:response to oxidative stress"/>
    <property type="evidence" value="ECO:0007669"/>
    <property type="project" value="TreeGrafter"/>
</dbReference>
<dbReference type="RefSeq" id="WP_012062462.1">
    <property type="nucleotide sequence ID" value="NC_009633.1"/>
</dbReference>
<dbReference type="CDD" id="cd07034">
    <property type="entry name" value="TPP_PYR_PFOR_IOR-alpha_like"/>
    <property type="match status" value="1"/>
</dbReference>
<dbReference type="InterPro" id="IPR050722">
    <property type="entry name" value="Pyruvate:ferred/Flavod_OxRd"/>
</dbReference>
<dbReference type="PANTHER" id="PTHR32154:SF20">
    <property type="entry name" value="2-OXOGLUTARATE OXIDOREDUCTASE SUBUNIT KORA"/>
    <property type="match status" value="1"/>
</dbReference>